<evidence type="ECO:0000313" key="1">
    <source>
        <dbReference type="EMBL" id="EAT85302.1"/>
    </source>
</evidence>
<protein>
    <submittedName>
        <fullName evidence="1">Uncharacterized protein</fullName>
    </submittedName>
</protein>
<dbReference type="RefSeq" id="XP_001798163.1">
    <property type="nucleotide sequence ID" value="XM_001798111.1"/>
</dbReference>
<dbReference type="EMBL" id="CH445335">
    <property type="protein sequence ID" value="EAT85302.1"/>
    <property type="molecule type" value="Genomic_DNA"/>
</dbReference>
<accession>Q0UK78</accession>
<dbReference type="KEGG" id="pno:SNOG_07836"/>
<dbReference type="HOGENOM" id="CLU_2121920_0_0_1"/>
<dbReference type="AlphaFoldDB" id="Q0UK78"/>
<gene>
    <name evidence="1" type="ORF">SNOG_07836</name>
</gene>
<evidence type="ECO:0000313" key="2">
    <source>
        <dbReference type="Proteomes" id="UP000001055"/>
    </source>
</evidence>
<organism evidence="1 2">
    <name type="scientific">Phaeosphaeria nodorum (strain SN15 / ATCC MYA-4574 / FGSC 10173)</name>
    <name type="common">Glume blotch fungus</name>
    <name type="synonym">Parastagonospora nodorum</name>
    <dbReference type="NCBI Taxonomy" id="321614"/>
    <lineage>
        <taxon>Eukaryota</taxon>
        <taxon>Fungi</taxon>
        <taxon>Dikarya</taxon>
        <taxon>Ascomycota</taxon>
        <taxon>Pezizomycotina</taxon>
        <taxon>Dothideomycetes</taxon>
        <taxon>Pleosporomycetidae</taxon>
        <taxon>Pleosporales</taxon>
        <taxon>Pleosporineae</taxon>
        <taxon>Phaeosphaeriaceae</taxon>
        <taxon>Parastagonospora</taxon>
    </lineage>
</organism>
<proteinExistence type="predicted"/>
<sequence length="114" mass="12426">MKCCVLVQKAKRGTSSIPDRSVRSDGSTWQSVCNYVRQGGTCVSIRTKGPTLLQGLVQFLIQGKLFAPVSRPSNVIPPGMSILVLGLEVGSTFLVMLYELRTMTASQDRSAEEF</sequence>
<dbReference type="Proteomes" id="UP000001055">
    <property type="component" value="Unassembled WGS sequence"/>
</dbReference>
<dbReference type="InParanoid" id="Q0UK78"/>
<name>Q0UK78_PHANO</name>
<dbReference type="GeneID" id="5975056"/>
<reference evidence="2" key="1">
    <citation type="journal article" date="2007" name="Plant Cell">
        <title>Dothideomycete-plant interactions illuminated by genome sequencing and EST analysis of the wheat pathogen Stagonospora nodorum.</title>
        <authorList>
            <person name="Hane J.K."/>
            <person name="Lowe R.G."/>
            <person name="Solomon P.S."/>
            <person name="Tan K.C."/>
            <person name="Schoch C.L."/>
            <person name="Spatafora J.W."/>
            <person name="Crous P.W."/>
            <person name="Kodira C."/>
            <person name="Birren B.W."/>
            <person name="Galagan J.E."/>
            <person name="Torriani S.F."/>
            <person name="McDonald B.A."/>
            <person name="Oliver R.P."/>
        </authorList>
    </citation>
    <scope>NUCLEOTIDE SEQUENCE [LARGE SCALE GENOMIC DNA]</scope>
    <source>
        <strain evidence="2">SN15 / ATCC MYA-4574 / FGSC 10173</strain>
    </source>
</reference>